<evidence type="ECO:0000313" key="5">
    <source>
        <dbReference type="EMBL" id="SVD73804.1"/>
    </source>
</evidence>
<organism evidence="5">
    <name type="scientific">marine metagenome</name>
    <dbReference type="NCBI Taxonomy" id="408172"/>
    <lineage>
        <taxon>unclassified sequences</taxon>
        <taxon>metagenomes</taxon>
        <taxon>ecological metagenomes</taxon>
    </lineage>
</organism>
<protein>
    <recommendedName>
        <fullName evidence="4">TonB-dependent transporter Oar-like beta-barrel domain-containing protein</fullName>
    </recommendedName>
</protein>
<dbReference type="InterPro" id="IPR057601">
    <property type="entry name" value="Oar-like_b-barrel"/>
</dbReference>
<proteinExistence type="predicted"/>
<dbReference type="Gene3D" id="2.40.170.20">
    <property type="entry name" value="TonB-dependent receptor, beta-barrel domain"/>
    <property type="match status" value="1"/>
</dbReference>
<dbReference type="InterPro" id="IPR036942">
    <property type="entry name" value="Beta-barrel_TonB_sf"/>
</dbReference>
<dbReference type="Pfam" id="PF25183">
    <property type="entry name" value="OMP_b-brl_4"/>
    <property type="match status" value="1"/>
</dbReference>
<evidence type="ECO:0000259" key="4">
    <source>
        <dbReference type="Pfam" id="PF25183"/>
    </source>
</evidence>
<gene>
    <name evidence="5" type="ORF">METZ01_LOCUS426658</name>
</gene>
<sequence>IRDFRDEAGQNVPTFNIGFWSASAGAEQYSIGNKLDQDILQLSDNFTYYLNNEHTLTAGFSLENYSFVNGFFRNFNGTYYYANEDALISGSTWRYELTYSAVDDPQPFAKVKASLLGFYGQDTWKVNDQLQLTSGLRVDIPTFPENPVANDTVAAYFSDRGLKTDQMPSGNLHVSPRVGFNYDMKDANKTLVRGGLGIFSGSPKFVWMSNNYSNSGMLLKTIRTSSAVPFDLDRADQIASLIDSSIIVPGAYQTSEINLVDKDLKFPQ</sequence>
<name>A0A382XSG1_9ZZZZ</name>
<dbReference type="EMBL" id="UINC01169985">
    <property type="protein sequence ID" value="SVD73804.1"/>
    <property type="molecule type" value="Genomic_DNA"/>
</dbReference>
<reference evidence="5" key="1">
    <citation type="submission" date="2018-05" db="EMBL/GenBank/DDBJ databases">
        <authorList>
            <person name="Lanie J.A."/>
            <person name="Ng W.-L."/>
            <person name="Kazmierczak K.M."/>
            <person name="Andrzejewski T.M."/>
            <person name="Davidsen T.M."/>
            <person name="Wayne K.J."/>
            <person name="Tettelin H."/>
            <person name="Glass J.I."/>
            <person name="Rusch D."/>
            <person name="Podicherti R."/>
            <person name="Tsui H.-C.T."/>
            <person name="Winkler M.E."/>
        </authorList>
    </citation>
    <scope>NUCLEOTIDE SEQUENCE</scope>
</reference>
<dbReference type="GO" id="GO:0009279">
    <property type="term" value="C:cell outer membrane"/>
    <property type="evidence" value="ECO:0007669"/>
    <property type="project" value="UniProtKB-SubCell"/>
</dbReference>
<feature type="non-terminal residue" evidence="5">
    <location>
        <position position="1"/>
    </location>
</feature>
<accession>A0A382XSG1</accession>
<dbReference type="SUPFAM" id="SSF56935">
    <property type="entry name" value="Porins"/>
    <property type="match status" value="1"/>
</dbReference>
<comment type="subcellular location">
    <subcellularLocation>
        <location evidence="1">Cell outer membrane</location>
    </subcellularLocation>
</comment>
<evidence type="ECO:0000256" key="1">
    <source>
        <dbReference type="ARBA" id="ARBA00004442"/>
    </source>
</evidence>
<feature type="non-terminal residue" evidence="5">
    <location>
        <position position="268"/>
    </location>
</feature>
<evidence type="ECO:0000256" key="2">
    <source>
        <dbReference type="ARBA" id="ARBA00023136"/>
    </source>
</evidence>
<feature type="domain" description="TonB-dependent transporter Oar-like beta-barrel" evidence="4">
    <location>
        <begin position="7"/>
        <end position="221"/>
    </location>
</feature>
<dbReference type="AlphaFoldDB" id="A0A382XSG1"/>
<evidence type="ECO:0000256" key="3">
    <source>
        <dbReference type="ARBA" id="ARBA00023237"/>
    </source>
</evidence>
<keyword evidence="2" id="KW-0472">Membrane</keyword>
<keyword evidence="3" id="KW-0998">Cell outer membrane</keyword>